<accession>A0A7J0EKX4</accession>
<dbReference type="AlphaFoldDB" id="A0A7J0EKX4"/>
<dbReference type="SUPFAM" id="SSF55144">
    <property type="entry name" value="LigT-like"/>
    <property type="match status" value="1"/>
</dbReference>
<name>A0A7J0EKX4_9ERIC</name>
<proteinExistence type="predicted"/>
<dbReference type="Pfam" id="PF07823">
    <property type="entry name" value="CPDase"/>
    <property type="match status" value="1"/>
</dbReference>
<evidence type="ECO:0000313" key="1">
    <source>
        <dbReference type="EMBL" id="GFY87118.1"/>
    </source>
</evidence>
<evidence type="ECO:0008006" key="3">
    <source>
        <dbReference type="Google" id="ProtNLM"/>
    </source>
</evidence>
<dbReference type="GO" id="GO:0009187">
    <property type="term" value="P:cyclic nucleotide metabolic process"/>
    <property type="evidence" value="ECO:0007669"/>
    <property type="project" value="TreeGrafter"/>
</dbReference>
<evidence type="ECO:0000313" key="2">
    <source>
        <dbReference type="Proteomes" id="UP000585474"/>
    </source>
</evidence>
<organism evidence="1 2">
    <name type="scientific">Actinidia rufa</name>
    <dbReference type="NCBI Taxonomy" id="165716"/>
    <lineage>
        <taxon>Eukaryota</taxon>
        <taxon>Viridiplantae</taxon>
        <taxon>Streptophyta</taxon>
        <taxon>Embryophyta</taxon>
        <taxon>Tracheophyta</taxon>
        <taxon>Spermatophyta</taxon>
        <taxon>Magnoliopsida</taxon>
        <taxon>eudicotyledons</taxon>
        <taxon>Gunneridae</taxon>
        <taxon>Pentapetalae</taxon>
        <taxon>asterids</taxon>
        <taxon>Ericales</taxon>
        <taxon>Actinidiaceae</taxon>
        <taxon>Actinidia</taxon>
    </lineage>
</organism>
<dbReference type="InterPro" id="IPR009097">
    <property type="entry name" value="Cyclic_Pdiesterase"/>
</dbReference>
<dbReference type="Gene3D" id="3.90.1140.10">
    <property type="entry name" value="Cyclic phosphodiesterase"/>
    <property type="match status" value="1"/>
</dbReference>
<dbReference type="EMBL" id="BJWL01000005">
    <property type="protein sequence ID" value="GFY87118.1"/>
    <property type="molecule type" value="Genomic_DNA"/>
</dbReference>
<gene>
    <name evidence="1" type="ORF">Acr_05g0007570</name>
</gene>
<dbReference type="GO" id="GO:0004113">
    <property type="term" value="F:2',3'-cyclic-nucleotide 3'-phosphodiesterase activity"/>
    <property type="evidence" value="ECO:0007669"/>
    <property type="project" value="TreeGrafter"/>
</dbReference>
<keyword evidence="2" id="KW-1185">Reference proteome</keyword>
<dbReference type="InterPro" id="IPR012386">
    <property type="entry name" value="Cyclic-nucl_3Pdiesterase"/>
</dbReference>
<dbReference type="OrthoDB" id="514292at2759"/>
<sequence>MEVEAPKCMYLVWAIPPEDVRERLKRLMSGLRSEFDGPKFEPHITVVGAISLTEEDALDFLLSVRFSASQSNS</sequence>
<dbReference type="PANTHER" id="PTHR28141">
    <property type="entry name" value="2',3'-CYCLIC-NUCLEOTIDE 3'-PHOSPHODIESTERASE"/>
    <property type="match status" value="1"/>
</dbReference>
<protein>
    <recommendedName>
        <fullName evidence="3">RNA ligase/cyclic nucleotide phosphodiesterase family protein</fullName>
    </recommendedName>
</protein>
<dbReference type="PANTHER" id="PTHR28141:SF1">
    <property type="entry name" value="2',3'-CYCLIC-NUCLEOTIDE 3'-PHOSPHODIESTERASE"/>
    <property type="match status" value="1"/>
</dbReference>
<dbReference type="Proteomes" id="UP000585474">
    <property type="component" value="Unassembled WGS sequence"/>
</dbReference>
<comment type="caution">
    <text evidence="1">The sequence shown here is derived from an EMBL/GenBank/DDBJ whole genome shotgun (WGS) entry which is preliminary data.</text>
</comment>
<reference evidence="1 2" key="1">
    <citation type="submission" date="2019-07" db="EMBL/GenBank/DDBJ databases">
        <title>De Novo Assembly of kiwifruit Actinidia rufa.</title>
        <authorList>
            <person name="Sugita-Konishi S."/>
            <person name="Sato K."/>
            <person name="Mori E."/>
            <person name="Abe Y."/>
            <person name="Kisaki G."/>
            <person name="Hamano K."/>
            <person name="Suezawa K."/>
            <person name="Otani M."/>
            <person name="Fukuda T."/>
            <person name="Manabe T."/>
            <person name="Gomi K."/>
            <person name="Tabuchi M."/>
            <person name="Akimitsu K."/>
            <person name="Kataoka I."/>
        </authorList>
    </citation>
    <scope>NUCLEOTIDE SEQUENCE [LARGE SCALE GENOMIC DNA]</scope>
    <source>
        <strain evidence="2">cv. Fuchu</strain>
    </source>
</reference>